<proteinExistence type="predicted"/>
<evidence type="ECO:0000313" key="2">
    <source>
        <dbReference type="Proteomes" id="UP001604336"/>
    </source>
</evidence>
<protein>
    <submittedName>
        <fullName evidence="1">Aminotransferase-like</fullName>
    </submittedName>
</protein>
<evidence type="ECO:0000313" key="1">
    <source>
        <dbReference type="EMBL" id="KAL2486787.1"/>
    </source>
</evidence>
<organism evidence="1 2">
    <name type="scientific">Abeliophyllum distichum</name>
    <dbReference type="NCBI Taxonomy" id="126358"/>
    <lineage>
        <taxon>Eukaryota</taxon>
        <taxon>Viridiplantae</taxon>
        <taxon>Streptophyta</taxon>
        <taxon>Embryophyta</taxon>
        <taxon>Tracheophyta</taxon>
        <taxon>Spermatophyta</taxon>
        <taxon>Magnoliopsida</taxon>
        <taxon>eudicotyledons</taxon>
        <taxon>Gunneridae</taxon>
        <taxon>Pentapetalae</taxon>
        <taxon>asterids</taxon>
        <taxon>lamiids</taxon>
        <taxon>Lamiales</taxon>
        <taxon>Oleaceae</taxon>
        <taxon>Forsythieae</taxon>
        <taxon>Abeliophyllum</taxon>
    </lineage>
</organism>
<dbReference type="Proteomes" id="UP001604336">
    <property type="component" value="Unassembled WGS sequence"/>
</dbReference>
<reference evidence="2" key="1">
    <citation type="submission" date="2024-07" db="EMBL/GenBank/DDBJ databases">
        <title>Two chromosome-level genome assemblies of Korean endemic species Abeliophyllum distichum and Forsythia ovata (Oleaceae).</title>
        <authorList>
            <person name="Jang H."/>
        </authorList>
    </citation>
    <scope>NUCLEOTIDE SEQUENCE [LARGE SCALE GENOMIC DNA]</scope>
</reference>
<accession>A0ABD1RFR7</accession>
<dbReference type="EMBL" id="JBFOLK010000009">
    <property type="protein sequence ID" value="KAL2486787.1"/>
    <property type="molecule type" value="Genomic_DNA"/>
</dbReference>
<sequence length="168" mass="18571">MVPTNSLSFEEFQTLLSQSFVNPGCLLPANTRNHEFHLGPAFNTGDAVGRSSVAQIFPTSYTFPFLEPLPLPSLHSAGTRNWSNSDTSFRAWDRATILDILELTLDIPTFDPTLFSITFCFWTSDYNTFVFPLGPMFVTLRDISALTNLPPIGATISPAMVVTHTPPQ</sequence>
<keyword evidence="2" id="KW-1185">Reference proteome</keyword>
<dbReference type="AlphaFoldDB" id="A0ABD1RFR7"/>
<gene>
    <name evidence="1" type="ORF">Adt_31543</name>
</gene>
<comment type="caution">
    <text evidence="1">The sequence shown here is derived from an EMBL/GenBank/DDBJ whole genome shotgun (WGS) entry which is preliminary data.</text>
</comment>
<name>A0ABD1RFR7_9LAMI</name>